<organism evidence="2 3">
    <name type="scientific">Trypanosoma brucei gambiense (strain MHOM/CI/86/DAL972)</name>
    <dbReference type="NCBI Taxonomy" id="679716"/>
    <lineage>
        <taxon>Eukaryota</taxon>
        <taxon>Discoba</taxon>
        <taxon>Euglenozoa</taxon>
        <taxon>Kinetoplastea</taxon>
        <taxon>Metakinetoplastina</taxon>
        <taxon>Trypanosomatida</taxon>
        <taxon>Trypanosomatidae</taxon>
        <taxon>Trypanosoma</taxon>
    </lineage>
</organism>
<feature type="transmembrane region" description="Helical" evidence="1">
    <location>
        <begin position="103"/>
        <end position="126"/>
    </location>
</feature>
<keyword evidence="1" id="KW-0472">Membrane</keyword>
<sequence length="129" mass="15589">MFASLMHLCFSLSFFLIYLFLLPNITHVFDILLPFYELFIYFCVCVFMFMCVPAATSCPYYSSLFFVFIFCLIRFFSPPFLLCLVMSCLSFFFFFFFGFYCCFFLLFVYLHGNLFPPFVFFFLLYIRNV</sequence>
<dbReference type="AlphaFoldDB" id="D0A123"/>
<dbReference type="Proteomes" id="UP000002316">
    <property type="component" value="Chromosome 10"/>
</dbReference>
<dbReference type="RefSeq" id="XP_011777231.1">
    <property type="nucleotide sequence ID" value="XM_011778929.1"/>
</dbReference>
<evidence type="ECO:0000313" key="2">
    <source>
        <dbReference type="EMBL" id="CBH14965.1"/>
    </source>
</evidence>
<name>D0A123_TRYB9</name>
<dbReference type="KEGG" id="tbg:TbgDal_X460"/>
<protein>
    <submittedName>
        <fullName evidence="2">Uncharacterized protein</fullName>
    </submittedName>
</protein>
<evidence type="ECO:0000256" key="1">
    <source>
        <dbReference type="SAM" id="Phobius"/>
    </source>
</evidence>
<keyword evidence="1" id="KW-0812">Transmembrane</keyword>
<feature type="transmembrane region" description="Helical" evidence="1">
    <location>
        <begin position="64"/>
        <end position="97"/>
    </location>
</feature>
<dbReference type="GeneID" id="23865538"/>
<feature type="transmembrane region" description="Helical" evidence="1">
    <location>
        <begin position="38"/>
        <end position="57"/>
    </location>
</feature>
<evidence type="ECO:0000313" key="3">
    <source>
        <dbReference type="Proteomes" id="UP000002316"/>
    </source>
</evidence>
<gene>
    <name evidence="2" type="ORF">TbgDal_X460</name>
</gene>
<accession>D0A123</accession>
<keyword evidence="1" id="KW-1133">Transmembrane helix</keyword>
<proteinExistence type="predicted"/>
<reference evidence="3" key="1">
    <citation type="journal article" date="2010" name="PLoS Negl. Trop. Dis.">
        <title>The genome sequence of Trypanosoma brucei gambiense, causative agent of chronic human african trypanosomiasis.</title>
        <authorList>
            <person name="Jackson A.P."/>
            <person name="Sanders M."/>
            <person name="Berry A."/>
            <person name="McQuillan J."/>
            <person name="Aslett M.A."/>
            <person name="Quail M.A."/>
            <person name="Chukualim B."/>
            <person name="Capewell P."/>
            <person name="MacLeod A."/>
            <person name="Melville S.E."/>
            <person name="Gibson W."/>
            <person name="Barry J.D."/>
            <person name="Berriman M."/>
            <person name="Hertz-Fowler C."/>
        </authorList>
    </citation>
    <scope>NUCLEOTIDE SEQUENCE [LARGE SCALE GENOMIC DNA]</scope>
    <source>
        <strain evidence="3">MHOM/CI/86/DAL972</strain>
    </source>
</reference>
<dbReference type="EMBL" id="FN554973">
    <property type="protein sequence ID" value="CBH14965.1"/>
    <property type="molecule type" value="Genomic_DNA"/>
</dbReference>